<dbReference type="InterPro" id="IPR036249">
    <property type="entry name" value="Thioredoxin-like_sf"/>
</dbReference>
<feature type="transmembrane region" description="Helical" evidence="4">
    <location>
        <begin position="275"/>
        <end position="292"/>
    </location>
</feature>
<dbReference type="EMBL" id="QURR01000001">
    <property type="protein sequence ID" value="RGE46949.1"/>
    <property type="molecule type" value="Genomic_DNA"/>
</dbReference>
<evidence type="ECO:0000256" key="1">
    <source>
        <dbReference type="ARBA" id="ARBA00004196"/>
    </source>
</evidence>
<dbReference type="Pfam" id="PF01790">
    <property type="entry name" value="LGT"/>
    <property type="match status" value="1"/>
</dbReference>
<keyword evidence="4" id="KW-0472">Membrane</keyword>
<dbReference type="GO" id="GO:0008961">
    <property type="term" value="F:phosphatidylglycerol-prolipoprotein diacylglyceryl transferase activity"/>
    <property type="evidence" value="ECO:0007669"/>
    <property type="project" value="InterPro"/>
</dbReference>
<keyword evidence="3" id="KW-0676">Redox-active center</keyword>
<protein>
    <submittedName>
        <fullName evidence="7">Redoxin</fullName>
    </submittedName>
</protein>
<dbReference type="InterPro" id="IPR017937">
    <property type="entry name" value="Thioredoxin_CS"/>
</dbReference>
<dbReference type="PROSITE" id="PS00194">
    <property type="entry name" value="THIOREDOXIN_1"/>
    <property type="match status" value="1"/>
</dbReference>
<dbReference type="Pfam" id="PF08534">
    <property type="entry name" value="Redoxin"/>
    <property type="match status" value="1"/>
</dbReference>
<keyword evidence="8" id="KW-1185">Reference proteome</keyword>
<evidence type="ECO:0000256" key="5">
    <source>
        <dbReference type="SAM" id="SignalP"/>
    </source>
</evidence>
<dbReference type="GO" id="GO:0045454">
    <property type="term" value="P:cell redox homeostasis"/>
    <property type="evidence" value="ECO:0007669"/>
    <property type="project" value="TreeGrafter"/>
</dbReference>
<evidence type="ECO:0000256" key="3">
    <source>
        <dbReference type="ARBA" id="ARBA00023284"/>
    </source>
</evidence>
<name>A0A373FU73_COMTE</name>
<keyword evidence="4" id="KW-0812">Transmembrane</keyword>
<evidence type="ECO:0000259" key="6">
    <source>
        <dbReference type="PROSITE" id="PS51352"/>
    </source>
</evidence>
<keyword evidence="2" id="KW-0201">Cytochrome c-type biogenesis</keyword>
<dbReference type="InterPro" id="IPR013766">
    <property type="entry name" value="Thioredoxin_domain"/>
</dbReference>
<evidence type="ECO:0000256" key="4">
    <source>
        <dbReference type="SAM" id="Phobius"/>
    </source>
</evidence>
<comment type="subcellular location">
    <subcellularLocation>
        <location evidence="1">Cell envelope</location>
    </subcellularLocation>
</comment>
<dbReference type="PANTHER" id="PTHR32234:SF0">
    <property type="entry name" value="THIOL:DISULFIDE INTERCHANGE PROTEIN DSBD"/>
    <property type="match status" value="1"/>
</dbReference>
<feature type="signal peptide" evidence="5">
    <location>
        <begin position="1"/>
        <end position="23"/>
    </location>
</feature>
<dbReference type="OrthoDB" id="9811352at2"/>
<proteinExistence type="predicted"/>
<sequence length="467" mass="51014">MLLPRLAAAALLSASLLTGLAGAAEPLQVPGLSSSSLLNHGDEVLASDQAFVLESLGQSAIKTGANQQQLLQLRWTIAPGYYLYRDQLKLSDAQGQPLALEIPAGETLSDAFFGTVQVFHQTLSVQAPLPPKAEQWPLQLQWQGCAQVGVCYPPQTQTISAQQLGLESAQGTTSLTSAPSSEPGWQQSLALPPSVLIGPLALPTMALAVFLALFLSQWWARRQQLRSGQPVEALLLRATLLGLLAARLTYVGWWWREYLEPLPAGLLQIIDIRDGGFNLWAGLLAALGWALWRSRGQTLLRRGTLQALAAGALILIAAHALRTWTEPQKQPLPALSLVNASAQTVDLRSYQGQPLVINLWATWCPHCRREMPVLAQAQKEHPGVRFVWINQGEDAQAVLRYLQTMQLPPDQVLLDPQQQASQHWRQRGLPSTYFYDGQGRLRSTRMGELSRASLAEHLAGISPLPAP</sequence>
<dbReference type="SUPFAM" id="SSF52833">
    <property type="entry name" value="Thioredoxin-like"/>
    <property type="match status" value="1"/>
</dbReference>
<dbReference type="Proteomes" id="UP000261948">
    <property type="component" value="Unassembled WGS sequence"/>
</dbReference>
<dbReference type="GO" id="GO:0005886">
    <property type="term" value="C:plasma membrane"/>
    <property type="evidence" value="ECO:0007669"/>
    <property type="project" value="InterPro"/>
</dbReference>
<dbReference type="PROSITE" id="PS51352">
    <property type="entry name" value="THIOREDOXIN_2"/>
    <property type="match status" value="1"/>
</dbReference>
<feature type="chain" id="PRO_5016690279" evidence="5">
    <location>
        <begin position="24"/>
        <end position="467"/>
    </location>
</feature>
<dbReference type="InterPro" id="IPR028250">
    <property type="entry name" value="DsbDN"/>
</dbReference>
<feature type="domain" description="Thioredoxin" evidence="6">
    <location>
        <begin position="326"/>
        <end position="463"/>
    </location>
</feature>
<dbReference type="Gene3D" id="2.60.40.1250">
    <property type="entry name" value="Thiol:disulfide interchange protein DsbD, N-terminal domain"/>
    <property type="match status" value="1"/>
</dbReference>
<dbReference type="Gene3D" id="3.40.30.10">
    <property type="entry name" value="Glutaredoxin"/>
    <property type="match status" value="1"/>
</dbReference>
<dbReference type="InterPro" id="IPR001640">
    <property type="entry name" value="Lgt"/>
</dbReference>
<dbReference type="PANTHER" id="PTHR32234">
    <property type="entry name" value="THIOL:DISULFIDE INTERCHANGE PROTEIN DSBD"/>
    <property type="match status" value="1"/>
</dbReference>
<gene>
    <name evidence="7" type="ORF">DZC30_00625</name>
</gene>
<evidence type="ECO:0000313" key="8">
    <source>
        <dbReference type="Proteomes" id="UP000261948"/>
    </source>
</evidence>
<dbReference type="GO" id="GO:0017004">
    <property type="term" value="P:cytochrome complex assembly"/>
    <property type="evidence" value="ECO:0007669"/>
    <property type="project" value="UniProtKB-KW"/>
</dbReference>
<dbReference type="InterPro" id="IPR036929">
    <property type="entry name" value="DsbDN_sf"/>
</dbReference>
<reference evidence="7 8" key="1">
    <citation type="submission" date="2018-08" db="EMBL/GenBank/DDBJ databases">
        <title>Comamonas testosteroni strain SWCO2.</title>
        <authorList>
            <person name="Jiang N."/>
            <person name="Zhang X.Z."/>
        </authorList>
    </citation>
    <scope>NUCLEOTIDE SEQUENCE [LARGE SCALE GENOMIC DNA]</scope>
    <source>
        <strain evidence="7 8">SWCO2</strain>
    </source>
</reference>
<dbReference type="AlphaFoldDB" id="A0A373FU73"/>
<evidence type="ECO:0000313" key="7">
    <source>
        <dbReference type="EMBL" id="RGE46949.1"/>
    </source>
</evidence>
<dbReference type="CDD" id="cd02966">
    <property type="entry name" value="TlpA_like_family"/>
    <property type="match status" value="1"/>
</dbReference>
<feature type="transmembrane region" description="Helical" evidence="4">
    <location>
        <begin position="304"/>
        <end position="321"/>
    </location>
</feature>
<feature type="transmembrane region" description="Helical" evidence="4">
    <location>
        <begin position="235"/>
        <end position="255"/>
    </location>
</feature>
<dbReference type="GO" id="GO:0042158">
    <property type="term" value="P:lipoprotein biosynthetic process"/>
    <property type="evidence" value="ECO:0007669"/>
    <property type="project" value="InterPro"/>
</dbReference>
<dbReference type="SUPFAM" id="SSF74863">
    <property type="entry name" value="Thiol:disulfide interchange protein DsbD, N-terminal domain (DsbD-alpha)"/>
    <property type="match status" value="1"/>
</dbReference>
<dbReference type="InterPro" id="IPR013740">
    <property type="entry name" value="Redoxin"/>
</dbReference>
<comment type="caution">
    <text evidence="7">The sequence shown here is derived from an EMBL/GenBank/DDBJ whole genome shotgun (WGS) entry which is preliminary data.</text>
</comment>
<evidence type="ECO:0000256" key="2">
    <source>
        <dbReference type="ARBA" id="ARBA00022748"/>
    </source>
</evidence>
<accession>A0A373FU73</accession>
<keyword evidence="5" id="KW-0732">Signal</keyword>
<dbReference type="GO" id="GO:0015035">
    <property type="term" value="F:protein-disulfide reductase activity"/>
    <property type="evidence" value="ECO:0007669"/>
    <property type="project" value="TreeGrafter"/>
</dbReference>
<dbReference type="GO" id="GO:0030313">
    <property type="term" value="C:cell envelope"/>
    <property type="evidence" value="ECO:0007669"/>
    <property type="project" value="UniProtKB-SubCell"/>
</dbReference>
<feature type="transmembrane region" description="Helical" evidence="4">
    <location>
        <begin position="196"/>
        <end position="215"/>
    </location>
</feature>
<dbReference type="Pfam" id="PF11412">
    <property type="entry name" value="DsbD_N"/>
    <property type="match status" value="1"/>
</dbReference>
<keyword evidence="4" id="KW-1133">Transmembrane helix</keyword>
<organism evidence="7 8">
    <name type="scientific">Comamonas testosteroni</name>
    <name type="common">Pseudomonas testosteroni</name>
    <dbReference type="NCBI Taxonomy" id="285"/>
    <lineage>
        <taxon>Bacteria</taxon>
        <taxon>Pseudomonadati</taxon>
        <taxon>Pseudomonadota</taxon>
        <taxon>Betaproteobacteria</taxon>
        <taxon>Burkholderiales</taxon>
        <taxon>Comamonadaceae</taxon>
        <taxon>Comamonas</taxon>
    </lineage>
</organism>